<comment type="caution">
    <text evidence="4">The sequence shown here is derived from an EMBL/GenBank/DDBJ whole genome shotgun (WGS) entry which is preliminary data.</text>
</comment>
<dbReference type="InterPro" id="IPR041698">
    <property type="entry name" value="Methyltransf_25"/>
</dbReference>
<dbReference type="Proteomes" id="UP000177622">
    <property type="component" value="Unassembled WGS sequence"/>
</dbReference>
<dbReference type="EMBL" id="LXJU01000005">
    <property type="protein sequence ID" value="OGE55194.1"/>
    <property type="molecule type" value="Genomic_DNA"/>
</dbReference>
<dbReference type="InterPro" id="IPR029063">
    <property type="entry name" value="SAM-dependent_MTases_sf"/>
</dbReference>
<dbReference type="PANTHER" id="PTHR43861:SF1">
    <property type="entry name" value="TRANS-ACONITATE 2-METHYLTRANSFERASE"/>
    <property type="match status" value="1"/>
</dbReference>
<sequence length="261" mass="29278">MTKAKDWNASQYLKFENERTLPTRNLLDRVPLSSPKRIIDLGCGPGNSTSVLATRYPDAKITGLDSSPDMIKKAQTVLPERDFHVADLTTYKPEAGDAVDLFFSSAVFHWLTADDRIAVIRRLLEPQAPGSVFAIQVPNNLSEPVHVLMRETAAEGPWAGKLAGVQRNELESVQVMYDRLKPFCGEVHVWETSYYHSVEGPEAVVEWVKGAGLKPFVDRLEGGEREAFLEAYLEKIKRAYPVSVDGRVLFKFPRLFMVAVK</sequence>
<name>A0A1F5LPR3_PENAI</name>
<gene>
    <name evidence="4" type="ORF">PENARI_c005G01203</name>
</gene>
<evidence type="ECO:0000259" key="3">
    <source>
        <dbReference type="Pfam" id="PF13649"/>
    </source>
</evidence>
<feature type="domain" description="Methyltransferase" evidence="3">
    <location>
        <begin position="38"/>
        <end position="124"/>
    </location>
</feature>
<dbReference type="NCBIfam" id="NF002463">
    <property type="entry name" value="PRK01683.1"/>
    <property type="match status" value="1"/>
</dbReference>
<evidence type="ECO:0000256" key="2">
    <source>
        <dbReference type="ARBA" id="ARBA00022679"/>
    </source>
</evidence>
<reference evidence="4 5" key="1">
    <citation type="journal article" date="2016" name="Sci. Rep.">
        <title>Penicillium arizonense, a new, genome sequenced fungal species, reveals a high chemical diversity in secreted metabolites.</title>
        <authorList>
            <person name="Grijseels S."/>
            <person name="Nielsen J.C."/>
            <person name="Randelovic M."/>
            <person name="Nielsen J."/>
            <person name="Nielsen K.F."/>
            <person name="Workman M."/>
            <person name="Frisvad J.C."/>
        </authorList>
    </citation>
    <scope>NUCLEOTIDE SEQUENCE [LARGE SCALE GENOMIC DNA]</scope>
    <source>
        <strain evidence="4 5">CBS 141311</strain>
    </source>
</reference>
<dbReference type="GeneID" id="34574300"/>
<dbReference type="SUPFAM" id="SSF53335">
    <property type="entry name" value="S-adenosyl-L-methionine-dependent methyltransferases"/>
    <property type="match status" value="1"/>
</dbReference>
<dbReference type="PANTHER" id="PTHR43861">
    <property type="entry name" value="TRANS-ACONITATE 2-METHYLTRANSFERASE-RELATED"/>
    <property type="match status" value="1"/>
</dbReference>
<keyword evidence="1" id="KW-0489">Methyltransferase</keyword>
<dbReference type="GO" id="GO:0032259">
    <property type="term" value="P:methylation"/>
    <property type="evidence" value="ECO:0007669"/>
    <property type="project" value="UniProtKB-KW"/>
</dbReference>
<dbReference type="STRING" id="1835702.A0A1F5LPR3"/>
<dbReference type="GO" id="GO:0030798">
    <property type="term" value="F:trans-aconitate 2-methyltransferase activity"/>
    <property type="evidence" value="ECO:0007669"/>
    <property type="project" value="InterPro"/>
</dbReference>
<dbReference type="OrthoDB" id="66144at2759"/>
<dbReference type="Gene3D" id="3.40.50.150">
    <property type="entry name" value="Vaccinia Virus protein VP39"/>
    <property type="match status" value="1"/>
</dbReference>
<evidence type="ECO:0000313" key="5">
    <source>
        <dbReference type="Proteomes" id="UP000177622"/>
    </source>
</evidence>
<dbReference type="RefSeq" id="XP_022490624.1">
    <property type="nucleotide sequence ID" value="XM_022629566.1"/>
</dbReference>
<dbReference type="Pfam" id="PF13649">
    <property type="entry name" value="Methyltransf_25"/>
    <property type="match status" value="1"/>
</dbReference>
<organism evidence="4 5">
    <name type="scientific">Penicillium arizonense</name>
    <dbReference type="NCBI Taxonomy" id="1835702"/>
    <lineage>
        <taxon>Eukaryota</taxon>
        <taxon>Fungi</taxon>
        <taxon>Dikarya</taxon>
        <taxon>Ascomycota</taxon>
        <taxon>Pezizomycotina</taxon>
        <taxon>Eurotiomycetes</taxon>
        <taxon>Eurotiomycetidae</taxon>
        <taxon>Eurotiales</taxon>
        <taxon>Aspergillaceae</taxon>
        <taxon>Penicillium</taxon>
    </lineage>
</organism>
<dbReference type="Gene3D" id="1.10.150.290">
    <property type="entry name" value="S-adenosyl-L-methionine-dependent methyltransferases"/>
    <property type="match status" value="1"/>
</dbReference>
<protein>
    <recommendedName>
        <fullName evidence="3">Methyltransferase domain-containing protein</fullName>
    </recommendedName>
</protein>
<dbReference type="CDD" id="cd02440">
    <property type="entry name" value="AdoMet_MTases"/>
    <property type="match status" value="1"/>
</dbReference>
<evidence type="ECO:0000256" key="1">
    <source>
        <dbReference type="ARBA" id="ARBA00022603"/>
    </source>
</evidence>
<proteinExistence type="predicted"/>
<evidence type="ECO:0000313" key="4">
    <source>
        <dbReference type="EMBL" id="OGE55194.1"/>
    </source>
</evidence>
<dbReference type="AlphaFoldDB" id="A0A1F5LPR3"/>
<accession>A0A1F5LPR3</accession>
<keyword evidence="5" id="KW-1185">Reference proteome</keyword>
<keyword evidence="2" id="KW-0808">Transferase</keyword>
<dbReference type="InterPro" id="IPR023149">
    <property type="entry name" value="Trans_acon_MeTrfase_C"/>
</dbReference>